<evidence type="ECO:0000256" key="8">
    <source>
        <dbReference type="ARBA" id="ARBA00072274"/>
    </source>
</evidence>
<keyword evidence="16" id="KW-1185">Reference proteome</keyword>
<evidence type="ECO:0000256" key="13">
    <source>
        <dbReference type="SAM" id="Coils"/>
    </source>
</evidence>
<dbReference type="SUPFAM" id="SSF51064">
    <property type="entry name" value="Head domain of nucleotide exchange factor GrpE"/>
    <property type="match status" value="1"/>
</dbReference>
<dbReference type="SUPFAM" id="SSF58014">
    <property type="entry name" value="Coiled-coil domain of nucleotide exchange factor GrpE"/>
    <property type="match status" value="1"/>
</dbReference>
<dbReference type="CDD" id="cd00446">
    <property type="entry name" value="GrpE"/>
    <property type="match status" value="1"/>
</dbReference>
<dbReference type="AlphaFoldDB" id="A0A852UWL8"/>
<dbReference type="GO" id="GO:0051082">
    <property type="term" value="F:unfolded protein binding"/>
    <property type="evidence" value="ECO:0007669"/>
    <property type="project" value="TreeGrafter"/>
</dbReference>
<dbReference type="InterPro" id="IPR009012">
    <property type="entry name" value="GrpE_head"/>
</dbReference>
<comment type="function">
    <text evidence="7 10 11">Participates actively in the response to hyperosmotic and heat shock by preventing the aggregation of stress-denatured proteins, in association with DnaK and GrpE. It is the nucleotide exchange factor for DnaK and may function as a thermosensor. Unfolded proteins bind initially to DnaJ; upon interaction with the DnaJ-bound protein, DnaK hydrolyzes its bound ATP, resulting in the formation of a stable complex. GrpE releases ADP from DnaK; ATP binding to DnaK triggers the release of the substrate protein, thus completing the reaction cycle. Several rounds of ATP-dependent interactions between DnaJ, DnaK and GrpE are required for fully efficient folding.</text>
</comment>
<dbReference type="PANTHER" id="PTHR21237:SF23">
    <property type="entry name" value="GRPE PROTEIN HOMOLOG, MITOCHONDRIAL"/>
    <property type="match status" value="1"/>
</dbReference>
<feature type="region of interest" description="Disordered" evidence="14">
    <location>
        <begin position="1"/>
        <end position="45"/>
    </location>
</feature>
<organism evidence="15 16">
    <name type="scientific">Streptosporangium sandarakinum</name>
    <dbReference type="NCBI Taxonomy" id="1260955"/>
    <lineage>
        <taxon>Bacteria</taxon>
        <taxon>Bacillati</taxon>
        <taxon>Actinomycetota</taxon>
        <taxon>Actinomycetes</taxon>
        <taxon>Streptosporangiales</taxon>
        <taxon>Streptosporangiaceae</taxon>
        <taxon>Streptosporangium</taxon>
    </lineage>
</organism>
<dbReference type="GO" id="GO:0042803">
    <property type="term" value="F:protein homodimerization activity"/>
    <property type="evidence" value="ECO:0007669"/>
    <property type="project" value="InterPro"/>
</dbReference>
<dbReference type="GO" id="GO:0000774">
    <property type="term" value="F:adenyl-nucleotide exchange factor activity"/>
    <property type="evidence" value="ECO:0007669"/>
    <property type="project" value="InterPro"/>
</dbReference>
<dbReference type="HAMAP" id="MF_01151">
    <property type="entry name" value="GrpE"/>
    <property type="match status" value="1"/>
</dbReference>
<keyword evidence="13" id="KW-0175">Coiled coil</keyword>
<evidence type="ECO:0000256" key="11">
    <source>
        <dbReference type="RuleBase" id="RU000639"/>
    </source>
</evidence>
<dbReference type="PANTHER" id="PTHR21237">
    <property type="entry name" value="GRPE PROTEIN"/>
    <property type="match status" value="1"/>
</dbReference>
<dbReference type="Proteomes" id="UP000576393">
    <property type="component" value="Unassembled WGS sequence"/>
</dbReference>
<dbReference type="InterPro" id="IPR013805">
    <property type="entry name" value="GrpE_CC"/>
</dbReference>
<reference evidence="15 16" key="1">
    <citation type="submission" date="2020-07" db="EMBL/GenBank/DDBJ databases">
        <title>Sequencing the genomes of 1000 actinobacteria strains.</title>
        <authorList>
            <person name="Klenk H.-P."/>
        </authorList>
    </citation>
    <scope>NUCLEOTIDE SEQUENCE [LARGE SCALE GENOMIC DNA]</scope>
    <source>
        <strain evidence="15 16">DSM 45763</strain>
    </source>
</reference>
<proteinExistence type="inferred from homology"/>
<dbReference type="Gene3D" id="2.30.22.10">
    <property type="entry name" value="Head domain of nucleotide exchange factor GrpE"/>
    <property type="match status" value="1"/>
</dbReference>
<evidence type="ECO:0000256" key="6">
    <source>
        <dbReference type="ARBA" id="ARBA00023186"/>
    </source>
</evidence>
<evidence type="ECO:0000256" key="10">
    <source>
        <dbReference type="HAMAP-Rule" id="MF_01151"/>
    </source>
</evidence>
<dbReference type="PRINTS" id="PR00773">
    <property type="entry name" value="GRPEPROTEIN"/>
</dbReference>
<keyword evidence="4 10" id="KW-0963">Cytoplasm</keyword>
<comment type="subcellular location">
    <subcellularLocation>
        <location evidence="1 10">Cytoplasm</location>
    </subcellularLocation>
</comment>
<evidence type="ECO:0000256" key="9">
    <source>
        <dbReference type="ARBA" id="ARBA00076414"/>
    </source>
</evidence>
<evidence type="ECO:0000256" key="1">
    <source>
        <dbReference type="ARBA" id="ARBA00004496"/>
    </source>
</evidence>
<dbReference type="EMBL" id="JACCCO010000001">
    <property type="protein sequence ID" value="NYF40629.1"/>
    <property type="molecule type" value="Genomic_DNA"/>
</dbReference>
<comment type="similarity">
    <text evidence="2 10 12">Belongs to the GrpE family.</text>
</comment>
<evidence type="ECO:0000256" key="7">
    <source>
        <dbReference type="ARBA" id="ARBA00053401"/>
    </source>
</evidence>
<keyword evidence="6 10" id="KW-0143">Chaperone</keyword>
<dbReference type="InterPro" id="IPR000740">
    <property type="entry name" value="GrpE"/>
</dbReference>
<sequence>MSTRENGSGEEPVIRDNRKIDPETGEARSQAEREQAEWAAQAGEAGQSAAGLAAAELATQLAERTADLQRLQAEYANYRKRVDRDRAMVKEQAVAGVLSELLPVLDDIGRARDHGELTGGFAKVSESLEAVAGKLGLSAFGAKGEPFDPTVHEALMHSYSPDVTEPTCVEILQPGYRIGERVLRPARVAVAEPEEPTAGAAGDN</sequence>
<evidence type="ECO:0000313" key="15">
    <source>
        <dbReference type="EMBL" id="NYF40629.1"/>
    </source>
</evidence>
<comment type="subunit">
    <text evidence="3 10">Homodimer.</text>
</comment>
<evidence type="ECO:0000256" key="12">
    <source>
        <dbReference type="RuleBase" id="RU004478"/>
    </source>
</evidence>
<gene>
    <name evidence="10" type="primary">grpE</name>
    <name evidence="15" type="ORF">HDA43_002788</name>
</gene>
<feature type="compositionally biased region" description="Basic and acidic residues" evidence="14">
    <location>
        <begin position="12"/>
        <end position="36"/>
    </location>
</feature>
<evidence type="ECO:0000256" key="14">
    <source>
        <dbReference type="SAM" id="MobiDB-lite"/>
    </source>
</evidence>
<feature type="coiled-coil region" evidence="13">
    <location>
        <begin position="54"/>
        <end position="88"/>
    </location>
</feature>
<evidence type="ECO:0000256" key="2">
    <source>
        <dbReference type="ARBA" id="ARBA00009054"/>
    </source>
</evidence>
<evidence type="ECO:0000256" key="5">
    <source>
        <dbReference type="ARBA" id="ARBA00023016"/>
    </source>
</evidence>
<evidence type="ECO:0000313" key="16">
    <source>
        <dbReference type="Proteomes" id="UP000576393"/>
    </source>
</evidence>
<protein>
    <recommendedName>
        <fullName evidence="8 10">Protein GrpE</fullName>
    </recommendedName>
    <alternativeName>
        <fullName evidence="9 10">HSP-70 cofactor</fullName>
    </alternativeName>
</protein>
<dbReference type="GO" id="GO:0006457">
    <property type="term" value="P:protein folding"/>
    <property type="evidence" value="ECO:0007669"/>
    <property type="project" value="InterPro"/>
</dbReference>
<evidence type="ECO:0000256" key="3">
    <source>
        <dbReference type="ARBA" id="ARBA00011738"/>
    </source>
</evidence>
<keyword evidence="5 10" id="KW-0346">Stress response</keyword>
<comment type="caution">
    <text evidence="15">The sequence shown here is derived from an EMBL/GenBank/DDBJ whole genome shotgun (WGS) entry which is preliminary data.</text>
</comment>
<dbReference type="RefSeq" id="WP_179820597.1">
    <property type="nucleotide sequence ID" value="NZ_JACCCO010000001.1"/>
</dbReference>
<dbReference type="GO" id="GO:0005737">
    <property type="term" value="C:cytoplasm"/>
    <property type="evidence" value="ECO:0007669"/>
    <property type="project" value="UniProtKB-SubCell"/>
</dbReference>
<dbReference type="GO" id="GO:0051087">
    <property type="term" value="F:protein-folding chaperone binding"/>
    <property type="evidence" value="ECO:0007669"/>
    <property type="project" value="InterPro"/>
</dbReference>
<dbReference type="Gene3D" id="3.90.20.20">
    <property type="match status" value="1"/>
</dbReference>
<evidence type="ECO:0000256" key="4">
    <source>
        <dbReference type="ARBA" id="ARBA00022490"/>
    </source>
</evidence>
<name>A0A852UWL8_9ACTN</name>
<dbReference type="NCBIfam" id="NF010760">
    <property type="entry name" value="PRK14163.1"/>
    <property type="match status" value="1"/>
</dbReference>
<dbReference type="PROSITE" id="PS01071">
    <property type="entry name" value="GRPE"/>
    <property type="match status" value="1"/>
</dbReference>
<dbReference type="FunFam" id="2.30.22.10:FF:000001">
    <property type="entry name" value="Protein GrpE"/>
    <property type="match status" value="1"/>
</dbReference>
<dbReference type="Pfam" id="PF01025">
    <property type="entry name" value="GrpE"/>
    <property type="match status" value="1"/>
</dbReference>
<accession>A0A852UWL8</accession>